<evidence type="ECO:0000313" key="3">
    <source>
        <dbReference type="Proteomes" id="UP000192408"/>
    </source>
</evidence>
<dbReference type="Gene3D" id="1.10.260.40">
    <property type="entry name" value="lambda repressor-like DNA-binding domains"/>
    <property type="match status" value="1"/>
</dbReference>
<evidence type="ECO:0000313" key="2">
    <source>
        <dbReference type="EMBL" id="SMB84945.1"/>
    </source>
</evidence>
<proteinExistence type="predicted"/>
<dbReference type="InterPro" id="IPR001387">
    <property type="entry name" value="Cro/C1-type_HTH"/>
</dbReference>
<dbReference type="GO" id="GO:0003677">
    <property type="term" value="F:DNA binding"/>
    <property type="evidence" value="ECO:0007669"/>
    <property type="project" value="InterPro"/>
</dbReference>
<dbReference type="Proteomes" id="UP000192408">
    <property type="component" value="Unassembled WGS sequence"/>
</dbReference>
<dbReference type="CDD" id="cd00093">
    <property type="entry name" value="HTH_XRE"/>
    <property type="match status" value="1"/>
</dbReference>
<gene>
    <name evidence="2" type="ORF">SAMN05660772_02388</name>
</gene>
<dbReference type="STRING" id="1122938.SAMN05660772_02388"/>
<keyword evidence="3" id="KW-1185">Reference proteome</keyword>
<dbReference type="EMBL" id="FWWV01000017">
    <property type="protein sequence ID" value="SMB84945.1"/>
    <property type="molecule type" value="Genomic_DNA"/>
</dbReference>
<reference evidence="3" key="1">
    <citation type="submission" date="2017-04" db="EMBL/GenBank/DDBJ databases">
        <authorList>
            <person name="Varghese N."/>
            <person name="Submissions S."/>
        </authorList>
    </citation>
    <scope>NUCLEOTIDE SEQUENCE [LARGE SCALE GENOMIC DNA]</scope>
    <source>
        <strain evidence="3">DSM 23072</strain>
    </source>
</reference>
<protein>
    <submittedName>
        <fullName evidence="2">Predicted transcriptional regulator with C-terminal CBS domains</fullName>
    </submittedName>
</protein>
<accession>A0A1W1UUX8</accession>
<dbReference type="InterPro" id="IPR010982">
    <property type="entry name" value="Lambda_DNA-bd_dom_sf"/>
</dbReference>
<evidence type="ECO:0000259" key="1">
    <source>
        <dbReference type="PROSITE" id="PS50943"/>
    </source>
</evidence>
<sequence length="86" mass="10111">MGAMKKFRSSIHSEKQLWLRQHFIEQRKALGLSQRALSERLGVIYSLIGKIETGDRRLDILEFLDYCQALELDPVELLQQLQLLQR</sequence>
<dbReference type="PROSITE" id="PS50943">
    <property type="entry name" value="HTH_CROC1"/>
    <property type="match status" value="1"/>
</dbReference>
<dbReference type="Pfam" id="PF01381">
    <property type="entry name" value="HTH_3"/>
    <property type="match status" value="1"/>
</dbReference>
<feature type="domain" description="HTH cro/C1-type" evidence="1">
    <location>
        <begin position="23"/>
        <end position="77"/>
    </location>
</feature>
<dbReference type="SMART" id="SM00530">
    <property type="entry name" value="HTH_XRE"/>
    <property type="match status" value="1"/>
</dbReference>
<organism evidence="2 3">
    <name type="scientific">Pasteurella testudinis DSM 23072</name>
    <dbReference type="NCBI Taxonomy" id="1122938"/>
    <lineage>
        <taxon>Bacteria</taxon>
        <taxon>Pseudomonadati</taxon>
        <taxon>Pseudomonadota</taxon>
        <taxon>Gammaproteobacteria</taxon>
        <taxon>Pasteurellales</taxon>
        <taxon>Pasteurellaceae</taxon>
        <taxon>Pasteurella</taxon>
    </lineage>
</organism>
<dbReference type="SUPFAM" id="SSF47413">
    <property type="entry name" value="lambda repressor-like DNA-binding domains"/>
    <property type="match status" value="1"/>
</dbReference>
<dbReference type="AlphaFoldDB" id="A0A1W1UUX8"/>
<name>A0A1W1UUX8_9PAST</name>